<name>A0ABY8IEJ6_9HYPH</name>
<dbReference type="SUPFAM" id="SSF52788">
    <property type="entry name" value="Phosphotyrosine protein phosphatases I"/>
    <property type="match status" value="1"/>
</dbReference>
<dbReference type="Proteomes" id="UP000318939">
    <property type="component" value="Chromosome"/>
</dbReference>
<dbReference type="Gene3D" id="3.40.50.2300">
    <property type="match status" value="1"/>
</dbReference>
<keyword evidence="4" id="KW-1185">Reference proteome</keyword>
<dbReference type="PANTHER" id="PTHR43428">
    <property type="entry name" value="ARSENATE REDUCTASE"/>
    <property type="match status" value="1"/>
</dbReference>
<dbReference type="InterPro" id="IPR036196">
    <property type="entry name" value="Ptyr_pPase_sf"/>
</dbReference>
<dbReference type="SMART" id="SM00226">
    <property type="entry name" value="LMWPc"/>
    <property type="match status" value="1"/>
</dbReference>
<reference evidence="3" key="1">
    <citation type="journal article" date="2019" name="Phytopathology">
        <title>A Novel Group of Rhizobium tumorigenes-Like Agrobacteria Associated with Crown Gall Disease of Rhododendron and Blueberry.</title>
        <authorList>
            <person name="Kuzmanovic N."/>
            <person name="Behrens P."/>
            <person name="Idczak E."/>
            <person name="Wagner S."/>
            <person name="Gotz M."/>
            <person name="Sproer C."/>
            <person name="Bunk B."/>
            <person name="Overmann J."/>
            <person name="Smalla K."/>
        </authorList>
    </citation>
    <scope>NUCLEOTIDE SEQUENCE</scope>
    <source>
        <strain evidence="3">Rho-6.2</strain>
    </source>
</reference>
<accession>A0ABY8IEJ6</accession>
<feature type="domain" description="Phosphotyrosine protein phosphatase I" evidence="2">
    <location>
        <begin position="15"/>
        <end position="150"/>
    </location>
</feature>
<dbReference type="Pfam" id="PF01451">
    <property type="entry name" value="LMWPc"/>
    <property type="match status" value="1"/>
</dbReference>
<evidence type="ECO:0000313" key="3">
    <source>
        <dbReference type="EMBL" id="WFS22034.1"/>
    </source>
</evidence>
<evidence type="ECO:0000259" key="2">
    <source>
        <dbReference type="SMART" id="SM00226"/>
    </source>
</evidence>
<protein>
    <submittedName>
        <fullName evidence="3">Low molecular weight phosphatase family protein</fullName>
    </submittedName>
</protein>
<organism evidence="3 4">
    <name type="scientific">Rhizobium rhododendri</name>
    <dbReference type="NCBI Taxonomy" id="2506430"/>
    <lineage>
        <taxon>Bacteria</taxon>
        <taxon>Pseudomonadati</taxon>
        <taxon>Pseudomonadota</taxon>
        <taxon>Alphaproteobacteria</taxon>
        <taxon>Hyphomicrobiales</taxon>
        <taxon>Rhizobiaceae</taxon>
        <taxon>Rhizobium/Agrobacterium group</taxon>
        <taxon>Rhizobium</taxon>
    </lineage>
</organism>
<gene>
    <name evidence="3" type="ORF">PR018_12735</name>
</gene>
<dbReference type="PANTHER" id="PTHR43428:SF1">
    <property type="entry name" value="ARSENATE REDUCTASE"/>
    <property type="match status" value="1"/>
</dbReference>
<proteinExistence type="predicted"/>
<dbReference type="RefSeq" id="WP_142830339.1">
    <property type="nucleotide sequence ID" value="NZ_CP117267.1"/>
</dbReference>
<dbReference type="InterPro" id="IPR023485">
    <property type="entry name" value="Ptyr_pPase"/>
</dbReference>
<dbReference type="EMBL" id="CP117267">
    <property type="protein sequence ID" value="WFS22034.1"/>
    <property type="molecule type" value="Genomic_DNA"/>
</dbReference>
<evidence type="ECO:0000256" key="1">
    <source>
        <dbReference type="ARBA" id="ARBA00022849"/>
    </source>
</evidence>
<evidence type="ECO:0000313" key="4">
    <source>
        <dbReference type="Proteomes" id="UP000318939"/>
    </source>
</evidence>
<sequence length="159" mass="17654">METQDRFPTPSHTPKALLFMCGMNSIRSPMAEAIARSILPSGTYIMSAGVRAGERNAFVDAVLDEIGLDLGRHQPQTLEQLEDDFFDLIITLSPEAHHTALELTRSQAVEVIYWPTFDPTVISGTREQIVEAYRGVRDHLYGLIDSRLARRNGIAAQSA</sequence>
<keyword evidence="1" id="KW-0059">Arsenical resistance</keyword>
<reference evidence="3" key="2">
    <citation type="journal article" date="2023" name="MicrobiologyOpen">
        <title>Genomics of the tumorigenes clade of the family Rhizobiaceae and description of Rhizobium rhododendri sp. nov.</title>
        <authorList>
            <person name="Kuzmanovic N."/>
            <person name="diCenzo G.C."/>
            <person name="Bunk B."/>
            <person name="Sproeer C."/>
            <person name="Fruehling A."/>
            <person name="Neumann-Schaal M."/>
            <person name="Overmann J."/>
            <person name="Smalla K."/>
        </authorList>
    </citation>
    <scope>NUCLEOTIDE SEQUENCE</scope>
    <source>
        <strain evidence="3">Rho-6.2</strain>
    </source>
</reference>